<dbReference type="RefSeq" id="WP_117959221.1">
    <property type="nucleotide sequence ID" value="NZ_JADMZH010000006.1"/>
</dbReference>
<dbReference type="Proteomes" id="UP000442334">
    <property type="component" value="Unassembled WGS sequence"/>
</dbReference>
<evidence type="ECO:0000313" key="6">
    <source>
        <dbReference type="EMBL" id="RGZ45875.1"/>
    </source>
</evidence>
<dbReference type="EMBL" id="WCUA01000017">
    <property type="protein sequence ID" value="KAB4183730.1"/>
    <property type="molecule type" value="Genomic_DNA"/>
</dbReference>
<dbReference type="EMBL" id="WCTY01000029">
    <property type="protein sequence ID" value="KAB4181753.1"/>
    <property type="molecule type" value="Genomic_DNA"/>
</dbReference>
<dbReference type="Proteomes" id="UP000438773">
    <property type="component" value="Unassembled WGS sequence"/>
</dbReference>
<evidence type="ECO:0000313" key="1">
    <source>
        <dbReference type="EMBL" id="KAB4105417.1"/>
    </source>
</evidence>
<dbReference type="Proteomes" id="UP000487221">
    <property type="component" value="Unassembled WGS sequence"/>
</dbReference>
<dbReference type="EMBL" id="WCUP01000015">
    <property type="protein sequence ID" value="KAB4105417.1"/>
    <property type="molecule type" value="Genomic_DNA"/>
</dbReference>
<evidence type="ECO:0000313" key="4">
    <source>
        <dbReference type="EMBL" id="KAB4183730.1"/>
    </source>
</evidence>
<evidence type="ECO:0000313" key="2">
    <source>
        <dbReference type="EMBL" id="KAB4121109.1"/>
    </source>
</evidence>
<gene>
    <name evidence="6" type="ORF">DW988_16550</name>
    <name evidence="4" type="ORF">GAQ34_14630</name>
    <name evidence="3" type="ORF">GAQ44_15310</name>
    <name evidence="1" type="ORF">GAQ70_18385</name>
    <name evidence="2" type="ORF">GAQ75_19610</name>
    <name evidence="5" type="ORF">POZ10_11845</name>
</gene>
<reference evidence="8 9" key="2">
    <citation type="journal article" date="2019" name="Nat. Med.">
        <title>A library of human gut bacterial isolates paired with longitudinal multiomics data enables mechanistic microbiome research.</title>
        <authorList>
            <person name="Poyet M."/>
            <person name="Groussin M."/>
            <person name="Gibbons S.M."/>
            <person name="Avila-Pacheco J."/>
            <person name="Jiang X."/>
            <person name="Kearney S.M."/>
            <person name="Perrotta A.R."/>
            <person name="Berdy B."/>
            <person name="Zhao S."/>
            <person name="Lieberman T.D."/>
            <person name="Swanson P.K."/>
            <person name="Smith M."/>
            <person name="Roesemann S."/>
            <person name="Alexander J.E."/>
            <person name="Rich S.A."/>
            <person name="Livny J."/>
            <person name="Vlamakis H."/>
            <person name="Clish C."/>
            <person name="Bullock K."/>
            <person name="Deik A."/>
            <person name="Scott J."/>
            <person name="Pierce K.A."/>
            <person name="Xavier R.J."/>
            <person name="Alm E.J."/>
        </authorList>
    </citation>
    <scope>NUCLEOTIDE SEQUENCE [LARGE SCALE GENOMIC DNA]</scope>
    <source>
        <strain evidence="3 11">BIOML-A19</strain>
        <strain evidence="4 10">BIOML-A21</strain>
        <strain evidence="1 9">BIOML-A36</strain>
        <strain evidence="2 8">BIOML-A37</strain>
    </source>
</reference>
<accession>A0A413NBG8</accession>
<dbReference type="Pfam" id="PF13289">
    <property type="entry name" value="SIR2_2"/>
    <property type="match status" value="1"/>
</dbReference>
<organism evidence="6 7">
    <name type="scientific">Bacteroides uniformis</name>
    <dbReference type="NCBI Taxonomy" id="820"/>
    <lineage>
        <taxon>Bacteria</taxon>
        <taxon>Pseudomonadati</taxon>
        <taxon>Bacteroidota</taxon>
        <taxon>Bacteroidia</taxon>
        <taxon>Bacteroidales</taxon>
        <taxon>Bacteroidaceae</taxon>
        <taxon>Bacteroides</taxon>
    </lineage>
</organism>
<dbReference type="EMBL" id="QSEE01000019">
    <property type="protein sequence ID" value="RGZ45875.1"/>
    <property type="molecule type" value="Genomic_DNA"/>
</dbReference>
<evidence type="ECO:0000313" key="10">
    <source>
        <dbReference type="Proteomes" id="UP000442334"/>
    </source>
</evidence>
<evidence type="ECO:0000313" key="7">
    <source>
        <dbReference type="Proteomes" id="UP000283684"/>
    </source>
</evidence>
<evidence type="ECO:0000313" key="5">
    <source>
        <dbReference type="EMBL" id="MDC1901308.1"/>
    </source>
</evidence>
<sequence length="402" mass="47603">MKLFLFGAGASIPFFKTPLTTNYITQEISEAERWKPILKYYWEKSHTHFLSAHKISRIIKKLIKRHPDYNFEDICESFDKLTLYQWPYLTSPNFKLTMQDLRICNVIRYHKKLKTGTILPFLYRCVLLSIILDNEEKHCSDYSELIRLQQSFLKNYSDNEDKMSIISLNYDDCLYTSIKETFNTGFISNGENHNRYAFSPHVFFSSSKTISFLHGNIRFDSKYFNPIKIINHQARIANMDNLSLISIYDTESYSFNTFLTTGKSKEASLNYNPYAMYYQKMASDILCSDEIIIIGYSFNDKHINRMLLNYWETNSMKRLIIIDYCKYIFNYEHTENTPSIISKIHDLFSTTFNDDAYEIQKFNENGYGYLFPKILLYTKGYEAFLKEFSSVLTLYSDSIYFP</sequence>
<comment type="caution">
    <text evidence="6">The sequence shown here is derived from an EMBL/GenBank/DDBJ whole genome shotgun (WGS) entry which is preliminary data.</text>
</comment>
<dbReference type="EMBL" id="JAQNSI010000335">
    <property type="protein sequence ID" value="MDC1901308.1"/>
    <property type="molecule type" value="Genomic_DNA"/>
</dbReference>
<proteinExistence type="predicted"/>
<dbReference type="Proteomes" id="UP001222603">
    <property type="component" value="Unassembled WGS sequence"/>
</dbReference>
<evidence type="ECO:0000313" key="11">
    <source>
        <dbReference type="Proteomes" id="UP000487221"/>
    </source>
</evidence>
<evidence type="ECO:0000313" key="3">
    <source>
        <dbReference type="EMBL" id="KAB4181753.1"/>
    </source>
</evidence>
<dbReference type="Proteomes" id="UP000441711">
    <property type="component" value="Unassembled WGS sequence"/>
</dbReference>
<evidence type="ECO:0000313" key="8">
    <source>
        <dbReference type="Proteomes" id="UP000438773"/>
    </source>
</evidence>
<protein>
    <submittedName>
        <fullName evidence="5">SIR2 family protein</fullName>
    </submittedName>
</protein>
<reference evidence="5" key="3">
    <citation type="submission" date="2022-10" db="EMBL/GenBank/DDBJ databases">
        <title>Human gut microbiome strain richness.</title>
        <authorList>
            <person name="Chen-Liaw A."/>
        </authorList>
    </citation>
    <scope>NUCLEOTIDE SEQUENCE</scope>
    <source>
        <strain evidence="5">1001713st1_F9_1001713B170221_170320</strain>
    </source>
</reference>
<dbReference type="AlphaFoldDB" id="A0A413NBG8"/>
<dbReference type="Proteomes" id="UP000283684">
    <property type="component" value="Unassembled WGS sequence"/>
</dbReference>
<reference evidence="6 7" key="1">
    <citation type="submission" date="2018-08" db="EMBL/GenBank/DDBJ databases">
        <title>A genome reference for cultivated species of the human gut microbiota.</title>
        <authorList>
            <person name="Zou Y."/>
            <person name="Xue W."/>
            <person name="Luo G."/>
        </authorList>
    </citation>
    <scope>NUCLEOTIDE SEQUENCE [LARGE SCALE GENOMIC DNA]</scope>
    <source>
        <strain evidence="6 7">AM50-4</strain>
    </source>
</reference>
<dbReference type="EMBL" id="WCUQ01000014">
    <property type="protein sequence ID" value="KAB4121109.1"/>
    <property type="molecule type" value="Genomic_DNA"/>
</dbReference>
<name>A0A413NBG8_BACUN</name>
<evidence type="ECO:0000313" key="9">
    <source>
        <dbReference type="Proteomes" id="UP000441711"/>
    </source>
</evidence>